<keyword evidence="2" id="KW-1185">Reference proteome</keyword>
<reference evidence="1 2" key="1">
    <citation type="submission" date="2021-06" db="EMBL/GenBank/DDBJ databases">
        <title>Caerostris extrusa draft genome.</title>
        <authorList>
            <person name="Kono N."/>
            <person name="Arakawa K."/>
        </authorList>
    </citation>
    <scope>NUCLEOTIDE SEQUENCE [LARGE SCALE GENOMIC DNA]</scope>
</reference>
<name>A0AAV4QY87_CAEEX</name>
<dbReference type="EMBL" id="BPLR01007003">
    <property type="protein sequence ID" value="GIY13816.1"/>
    <property type="molecule type" value="Genomic_DNA"/>
</dbReference>
<sequence>MQKEDGDERKPHTKCLQETPPLNPSMYVLHLLLQAVEFLAINDPRVCLSMKPRMIRDVCFAPCWRRGKRKKMLIIHEQLIKAIADTHSVRSVLGFYFIEWWVFIRGLQLKRMWVTLLYDRTELINQFLTMYPKTSSGIFHFPSFDVNQSAKVYI</sequence>
<evidence type="ECO:0000313" key="1">
    <source>
        <dbReference type="EMBL" id="GIY13816.1"/>
    </source>
</evidence>
<gene>
    <name evidence="1" type="ORF">CEXT_117671</name>
</gene>
<dbReference type="AlphaFoldDB" id="A0AAV4QY87"/>
<protein>
    <recommendedName>
        <fullName evidence="3">Maturase K</fullName>
    </recommendedName>
</protein>
<dbReference type="Proteomes" id="UP001054945">
    <property type="component" value="Unassembled WGS sequence"/>
</dbReference>
<accession>A0AAV4QY87</accession>
<proteinExistence type="predicted"/>
<comment type="caution">
    <text evidence="1">The sequence shown here is derived from an EMBL/GenBank/DDBJ whole genome shotgun (WGS) entry which is preliminary data.</text>
</comment>
<organism evidence="1 2">
    <name type="scientific">Caerostris extrusa</name>
    <name type="common">Bark spider</name>
    <name type="synonym">Caerostris bankana</name>
    <dbReference type="NCBI Taxonomy" id="172846"/>
    <lineage>
        <taxon>Eukaryota</taxon>
        <taxon>Metazoa</taxon>
        <taxon>Ecdysozoa</taxon>
        <taxon>Arthropoda</taxon>
        <taxon>Chelicerata</taxon>
        <taxon>Arachnida</taxon>
        <taxon>Araneae</taxon>
        <taxon>Araneomorphae</taxon>
        <taxon>Entelegynae</taxon>
        <taxon>Araneoidea</taxon>
        <taxon>Araneidae</taxon>
        <taxon>Caerostris</taxon>
    </lineage>
</organism>
<evidence type="ECO:0000313" key="2">
    <source>
        <dbReference type="Proteomes" id="UP001054945"/>
    </source>
</evidence>
<evidence type="ECO:0008006" key="3">
    <source>
        <dbReference type="Google" id="ProtNLM"/>
    </source>
</evidence>